<dbReference type="InterPro" id="IPR011990">
    <property type="entry name" value="TPR-like_helical_dom_sf"/>
</dbReference>
<dbReference type="AlphaFoldDB" id="A0A4R2RD60"/>
<name>A0A4R2RD60_9RHOB</name>
<proteinExistence type="predicted"/>
<accession>A0A4R2RD60</accession>
<dbReference type="OrthoDB" id="7330531at2"/>
<gene>
    <name evidence="2" type="ORF">EV663_10580</name>
</gene>
<comment type="caution">
    <text evidence="2">The sequence shown here is derived from an EMBL/GenBank/DDBJ whole genome shotgun (WGS) entry which is preliminary data.</text>
</comment>
<evidence type="ECO:0008006" key="4">
    <source>
        <dbReference type="Google" id="ProtNLM"/>
    </source>
</evidence>
<dbReference type="Gene3D" id="1.25.40.10">
    <property type="entry name" value="Tetratricopeptide repeat domain"/>
    <property type="match status" value="1"/>
</dbReference>
<evidence type="ECO:0000313" key="2">
    <source>
        <dbReference type="EMBL" id="TCP61362.1"/>
    </source>
</evidence>
<feature type="chain" id="PRO_5020729734" description="Sel1 repeat-containing protein" evidence="1">
    <location>
        <begin position="25"/>
        <end position="210"/>
    </location>
</feature>
<organism evidence="2 3">
    <name type="scientific">Rhodovulum bhavnagarense</name>
    <dbReference type="NCBI Taxonomy" id="992286"/>
    <lineage>
        <taxon>Bacteria</taxon>
        <taxon>Pseudomonadati</taxon>
        <taxon>Pseudomonadota</taxon>
        <taxon>Alphaproteobacteria</taxon>
        <taxon>Rhodobacterales</taxon>
        <taxon>Paracoccaceae</taxon>
        <taxon>Rhodovulum</taxon>
    </lineage>
</organism>
<reference evidence="2 3" key="1">
    <citation type="submission" date="2019-03" db="EMBL/GenBank/DDBJ databases">
        <title>Genomic Encyclopedia of Type Strains, Phase IV (KMG-IV): sequencing the most valuable type-strain genomes for metagenomic binning, comparative biology and taxonomic classification.</title>
        <authorList>
            <person name="Goeker M."/>
        </authorList>
    </citation>
    <scope>NUCLEOTIDE SEQUENCE [LARGE SCALE GENOMIC DNA]</scope>
    <source>
        <strain evidence="2 3">DSM 24766</strain>
    </source>
</reference>
<protein>
    <recommendedName>
        <fullName evidence="4">Sel1 repeat-containing protein</fullName>
    </recommendedName>
</protein>
<keyword evidence="1" id="KW-0732">Signal</keyword>
<dbReference type="RefSeq" id="WP_132951146.1">
    <property type="nucleotide sequence ID" value="NZ_SLXU01000005.1"/>
</dbReference>
<dbReference type="EMBL" id="SLXU01000005">
    <property type="protein sequence ID" value="TCP61362.1"/>
    <property type="molecule type" value="Genomic_DNA"/>
</dbReference>
<keyword evidence="3" id="KW-1185">Reference proteome</keyword>
<evidence type="ECO:0000256" key="1">
    <source>
        <dbReference type="SAM" id="SignalP"/>
    </source>
</evidence>
<feature type="signal peptide" evidence="1">
    <location>
        <begin position="1"/>
        <end position="24"/>
    </location>
</feature>
<dbReference type="SUPFAM" id="SSF81901">
    <property type="entry name" value="HCP-like"/>
    <property type="match status" value="1"/>
</dbReference>
<sequence length="210" mass="22040">MRRLAPHILSLAVVGSLVSGAAPAQSTPEFREALEAYQDGDAARAVMGFRTLAEQGDGAAQFNLALLFLKGAGLPRNDRAAFYWAWRARLNTVPEAVALSDMIGRILPAEVVADVAGQLFEDLKADVAGGKADAMLGVARVQITLSPAPDRVEALAWATLASAFDVAGARALRDALGLELSDQDRLAAQARAQELFADWCAGPGAESCGH</sequence>
<dbReference type="Proteomes" id="UP000295050">
    <property type="component" value="Unassembled WGS sequence"/>
</dbReference>
<evidence type="ECO:0000313" key="3">
    <source>
        <dbReference type="Proteomes" id="UP000295050"/>
    </source>
</evidence>